<proteinExistence type="predicted"/>
<name>A0ABR7Q5M1_9FLAO</name>
<feature type="signal peptide" evidence="1">
    <location>
        <begin position="1"/>
        <end position="22"/>
    </location>
</feature>
<evidence type="ECO:0000313" key="4">
    <source>
        <dbReference type="Proteomes" id="UP000619238"/>
    </source>
</evidence>
<accession>A0ABR7Q5M1</accession>
<feature type="chain" id="PRO_5046860637" evidence="1">
    <location>
        <begin position="23"/>
        <end position="247"/>
    </location>
</feature>
<protein>
    <submittedName>
        <fullName evidence="3">Fibrobacter succinogenes major paralogous domain-containing protein</fullName>
    </submittedName>
</protein>
<dbReference type="Pfam" id="PF09603">
    <property type="entry name" value="Fib_succ_major"/>
    <property type="match status" value="1"/>
</dbReference>
<organism evidence="3 4">
    <name type="scientific">Kordia aestuariivivens</name>
    <dbReference type="NCBI Taxonomy" id="2759037"/>
    <lineage>
        <taxon>Bacteria</taxon>
        <taxon>Pseudomonadati</taxon>
        <taxon>Bacteroidota</taxon>
        <taxon>Flavobacteriia</taxon>
        <taxon>Flavobacteriales</taxon>
        <taxon>Flavobacteriaceae</taxon>
        <taxon>Kordia</taxon>
    </lineage>
</organism>
<gene>
    <name evidence="3" type="ORF">H2O64_04120</name>
</gene>
<dbReference type="InterPro" id="IPR011871">
    <property type="entry name" value="Fib_succ_major"/>
</dbReference>
<evidence type="ECO:0000259" key="2">
    <source>
        <dbReference type="Pfam" id="PF09603"/>
    </source>
</evidence>
<evidence type="ECO:0000313" key="3">
    <source>
        <dbReference type="EMBL" id="MBC8753842.1"/>
    </source>
</evidence>
<sequence length="247" mass="27324">MKKLLQLSLFTFCTLLFINCSSDDDTTAQQPGEQAVNPVIETVTDIDGNVYNTVQLGNQLWMLENLKTTKFNDGTAISEWTFGDNWNQDNRTFPFYRWADTSDLNNLHDEELPEDFYGAVYNDAALNSGKLAPEGWRIPTEQDWIVLKSLISADGQLGNEGTALKSTTGWAATSGVGTDLYGFNGLPNGYVTNFGTSTAVGVICTWATSDTNTTDLTRRVINILENTMEFDDNSWLLGAGVRCIKIQ</sequence>
<keyword evidence="4" id="KW-1185">Reference proteome</keyword>
<dbReference type="RefSeq" id="WP_187560878.1">
    <property type="nucleotide sequence ID" value="NZ_JACGWS010000002.1"/>
</dbReference>
<dbReference type="NCBIfam" id="TIGR02145">
    <property type="entry name" value="Fib_succ_major"/>
    <property type="match status" value="1"/>
</dbReference>
<dbReference type="Proteomes" id="UP000619238">
    <property type="component" value="Unassembled WGS sequence"/>
</dbReference>
<dbReference type="EMBL" id="JACGWS010000002">
    <property type="protein sequence ID" value="MBC8753842.1"/>
    <property type="molecule type" value="Genomic_DNA"/>
</dbReference>
<feature type="domain" description="Fibrobacter succinogenes major paralogous" evidence="2">
    <location>
        <begin position="54"/>
        <end position="245"/>
    </location>
</feature>
<evidence type="ECO:0000256" key="1">
    <source>
        <dbReference type="SAM" id="SignalP"/>
    </source>
</evidence>
<reference evidence="3 4" key="1">
    <citation type="submission" date="2020-07" db="EMBL/GenBank/DDBJ databases">
        <title>Description of Kordia aestuariivivens sp. nov., isolated from a tidal flat.</title>
        <authorList>
            <person name="Park S."/>
            <person name="Yoon J.-H."/>
        </authorList>
    </citation>
    <scope>NUCLEOTIDE SEQUENCE [LARGE SCALE GENOMIC DNA]</scope>
    <source>
        <strain evidence="3 4">YSTF-M3</strain>
    </source>
</reference>
<keyword evidence="1" id="KW-0732">Signal</keyword>
<comment type="caution">
    <text evidence="3">The sequence shown here is derived from an EMBL/GenBank/DDBJ whole genome shotgun (WGS) entry which is preliminary data.</text>
</comment>